<protein>
    <submittedName>
        <fullName evidence="2">Uncharacterized protein</fullName>
    </submittedName>
</protein>
<organism evidence="2 3">
    <name type="scientific">Olpidium bornovanus</name>
    <dbReference type="NCBI Taxonomy" id="278681"/>
    <lineage>
        <taxon>Eukaryota</taxon>
        <taxon>Fungi</taxon>
        <taxon>Fungi incertae sedis</taxon>
        <taxon>Olpidiomycota</taxon>
        <taxon>Olpidiomycotina</taxon>
        <taxon>Olpidiomycetes</taxon>
        <taxon>Olpidiales</taxon>
        <taxon>Olpidiaceae</taxon>
        <taxon>Olpidium</taxon>
    </lineage>
</organism>
<feature type="compositionally biased region" description="Basic residues" evidence="1">
    <location>
        <begin position="46"/>
        <end position="61"/>
    </location>
</feature>
<keyword evidence="3" id="KW-1185">Reference proteome</keyword>
<evidence type="ECO:0000313" key="2">
    <source>
        <dbReference type="EMBL" id="KAG5456087.1"/>
    </source>
</evidence>
<name>A0A8H7ZMZ7_9FUNG</name>
<sequence>KKKKKKKGQTNKKPKRRHRTDGKKPRQKKNPHSQPCPKPPPFPHSGAKRSRAVRFSRRAGQGKRERVCAKAKTQVSKSLRFRRRVLDGKDLLIGSRRSRQPFCRAGHKGFANRRGYVYAVSAPV</sequence>
<gene>
    <name evidence="2" type="ORF">BJ554DRAFT_4271</name>
</gene>
<feature type="compositionally biased region" description="Pro residues" evidence="1">
    <location>
        <begin position="34"/>
        <end position="43"/>
    </location>
</feature>
<proteinExistence type="predicted"/>
<dbReference type="EMBL" id="JAEFCI010012312">
    <property type="protein sequence ID" value="KAG5456087.1"/>
    <property type="molecule type" value="Genomic_DNA"/>
</dbReference>
<feature type="compositionally biased region" description="Basic residues" evidence="1">
    <location>
        <begin position="1"/>
        <end position="31"/>
    </location>
</feature>
<dbReference type="Proteomes" id="UP000673691">
    <property type="component" value="Unassembled WGS sequence"/>
</dbReference>
<dbReference type="AlphaFoldDB" id="A0A8H7ZMZ7"/>
<evidence type="ECO:0000256" key="1">
    <source>
        <dbReference type="SAM" id="MobiDB-lite"/>
    </source>
</evidence>
<comment type="caution">
    <text evidence="2">The sequence shown here is derived from an EMBL/GenBank/DDBJ whole genome shotgun (WGS) entry which is preliminary data.</text>
</comment>
<accession>A0A8H7ZMZ7</accession>
<feature type="non-terminal residue" evidence="2">
    <location>
        <position position="1"/>
    </location>
</feature>
<reference evidence="2 3" key="1">
    <citation type="journal article" name="Sci. Rep.">
        <title>Genome-scale phylogenetic analyses confirm Olpidium as the closest living zoosporic fungus to the non-flagellated, terrestrial fungi.</title>
        <authorList>
            <person name="Chang Y."/>
            <person name="Rochon D."/>
            <person name="Sekimoto S."/>
            <person name="Wang Y."/>
            <person name="Chovatia M."/>
            <person name="Sandor L."/>
            <person name="Salamov A."/>
            <person name="Grigoriev I.V."/>
            <person name="Stajich J.E."/>
            <person name="Spatafora J.W."/>
        </authorList>
    </citation>
    <scope>NUCLEOTIDE SEQUENCE [LARGE SCALE GENOMIC DNA]</scope>
    <source>
        <strain evidence="2">S191</strain>
    </source>
</reference>
<evidence type="ECO:0000313" key="3">
    <source>
        <dbReference type="Proteomes" id="UP000673691"/>
    </source>
</evidence>
<feature type="region of interest" description="Disordered" evidence="1">
    <location>
        <begin position="1"/>
        <end position="71"/>
    </location>
</feature>